<dbReference type="PANTHER" id="PTHR14241">
    <property type="entry name" value="INTERFERON-INDUCED PROTEIN 44"/>
    <property type="match status" value="1"/>
</dbReference>
<keyword evidence="3" id="KW-1185">Reference proteome</keyword>
<reference evidence="2" key="1">
    <citation type="submission" date="2025-08" db="UniProtKB">
        <authorList>
            <consortium name="Ensembl"/>
        </authorList>
    </citation>
    <scope>IDENTIFICATION</scope>
</reference>
<dbReference type="GO" id="GO:0006955">
    <property type="term" value="P:immune response"/>
    <property type="evidence" value="ECO:0007669"/>
    <property type="project" value="TreeGrafter"/>
</dbReference>
<dbReference type="InterPro" id="IPR027417">
    <property type="entry name" value="P-loop_NTPase"/>
</dbReference>
<dbReference type="CDD" id="cd00882">
    <property type="entry name" value="Ras_like_GTPase"/>
    <property type="match status" value="1"/>
</dbReference>
<dbReference type="PANTHER" id="PTHR14241:SF1">
    <property type="entry name" value="INTERFERON-INDUCED PROTEIN 44-RELATED"/>
    <property type="match status" value="1"/>
</dbReference>
<reference evidence="2" key="2">
    <citation type="submission" date="2025-09" db="UniProtKB">
        <authorList>
            <consortium name="Ensembl"/>
        </authorList>
    </citation>
    <scope>IDENTIFICATION</scope>
</reference>
<dbReference type="Proteomes" id="UP000694557">
    <property type="component" value="Unassembled WGS sequence"/>
</dbReference>
<evidence type="ECO:0000313" key="3">
    <source>
        <dbReference type="Proteomes" id="UP000694557"/>
    </source>
</evidence>
<proteinExistence type="predicted"/>
<sequence length="300" mass="33801">MGLFKSKPSPPPPPPSPAFSNEWRRTPWGQKEEMLQKLKDYVPGNPQVKTIRIFLHGPAGAGKSSFINSINNIFQDKCMNIALADNSFAGASFTRKYETHKIVKEKPGTYYPFLFYDVMGLENGIDKGVDEADIVKALKGHVKEGYMFNPASPLEEENEYYVKAPTPSDTVHCLVSAIPADKLPMMNANKNDETNDIFKKMRTIRLAASYIGIPQMVILTKVDSACPLVREDLKKVYLSKYIKKKMEQCSNELGVPVNCILPVKNYHEEIDLDDDMDVLLLRALRQMVDFAEGFKLSQAD</sequence>
<dbReference type="AlphaFoldDB" id="A0A8C7L6V7"/>
<dbReference type="SUPFAM" id="SSF52540">
    <property type="entry name" value="P-loop containing nucleoside triphosphate hydrolases"/>
    <property type="match status" value="1"/>
</dbReference>
<protein>
    <submittedName>
        <fullName evidence="2">Interferon-induced protein 44-like</fullName>
    </submittedName>
</protein>
<organism evidence="2 3">
    <name type="scientific">Oncorhynchus kisutch</name>
    <name type="common">Coho salmon</name>
    <name type="synonym">Salmo kisutch</name>
    <dbReference type="NCBI Taxonomy" id="8019"/>
    <lineage>
        <taxon>Eukaryota</taxon>
        <taxon>Metazoa</taxon>
        <taxon>Chordata</taxon>
        <taxon>Craniata</taxon>
        <taxon>Vertebrata</taxon>
        <taxon>Euteleostomi</taxon>
        <taxon>Actinopterygii</taxon>
        <taxon>Neopterygii</taxon>
        <taxon>Teleostei</taxon>
        <taxon>Protacanthopterygii</taxon>
        <taxon>Salmoniformes</taxon>
        <taxon>Salmonidae</taxon>
        <taxon>Salmoninae</taxon>
        <taxon>Oncorhynchus</taxon>
    </lineage>
</organism>
<dbReference type="RefSeq" id="XP_031670320.1">
    <property type="nucleotide sequence ID" value="XM_031814460.1"/>
</dbReference>
<evidence type="ECO:0000256" key="1">
    <source>
        <dbReference type="SAM" id="MobiDB-lite"/>
    </source>
</evidence>
<dbReference type="GeneID" id="116360017"/>
<feature type="compositionally biased region" description="Pro residues" evidence="1">
    <location>
        <begin position="8"/>
        <end position="17"/>
    </location>
</feature>
<gene>
    <name evidence="2" type="primary">LOC116360017</name>
</gene>
<dbReference type="RefSeq" id="XP_031670319.1">
    <property type="nucleotide sequence ID" value="XM_031814459.1"/>
</dbReference>
<evidence type="ECO:0000313" key="2">
    <source>
        <dbReference type="Ensembl" id="ENSOKIP00005112573.1"/>
    </source>
</evidence>
<feature type="region of interest" description="Disordered" evidence="1">
    <location>
        <begin position="1"/>
        <end position="24"/>
    </location>
</feature>
<accession>A0A8C7L6V7</accession>
<dbReference type="Gene3D" id="3.40.50.300">
    <property type="entry name" value="P-loop containing nucleotide triphosphate hydrolases"/>
    <property type="match status" value="1"/>
</dbReference>
<dbReference type="KEGG" id="oki:116360017"/>
<name>A0A8C7L6V7_ONCKI</name>
<dbReference type="Ensembl" id="ENSOKIT00005120506.1">
    <property type="protein sequence ID" value="ENSOKIP00005112573.1"/>
    <property type="gene ID" value="ENSOKIG00005049014.1"/>
</dbReference>
<dbReference type="GeneTree" id="ENSGT00940000160560"/>